<dbReference type="EMBL" id="JTDY01000306">
    <property type="protein sequence ID" value="KOB77777.1"/>
    <property type="molecule type" value="Genomic_DNA"/>
</dbReference>
<comment type="caution">
    <text evidence="2">The sequence shown here is derived from an EMBL/GenBank/DDBJ whole genome shotgun (WGS) entry which is preliminary data.</text>
</comment>
<dbReference type="AlphaFoldDB" id="A0A0L7LQQ0"/>
<protein>
    <submittedName>
        <fullName evidence="2">Survivin-1</fullName>
    </submittedName>
</protein>
<feature type="region of interest" description="Disordered" evidence="1">
    <location>
        <begin position="54"/>
        <end position="76"/>
    </location>
</feature>
<proteinExistence type="predicted"/>
<organism evidence="2 3">
    <name type="scientific">Operophtera brumata</name>
    <name type="common">Winter moth</name>
    <name type="synonym">Phalaena brumata</name>
    <dbReference type="NCBI Taxonomy" id="104452"/>
    <lineage>
        <taxon>Eukaryota</taxon>
        <taxon>Metazoa</taxon>
        <taxon>Ecdysozoa</taxon>
        <taxon>Arthropoda</taxon>
        <taxon>Hexapoda</taxon>
        <taxon>Insecta</taxon>
        <taxon>Pterygota</taxon>
        <taxon>Neoptera</taxon>
        <taxon>Endopterygota</taxon>
        <taxon>Lepidoptera</taxon>
        <taxon>Glossata</taxon>
        <taxon>Ditrysia</taxon>
        <taxon>Geometroidea</taxon>
        <taxon>Geometridae</taxon>
        <taxon>Larentiinae</taxon>
        <taxon>Operophtera</taxon>
    </lineage>
</organism>
<evidence type="ECO:0000256" key="1">
    <source>
        <dbReference type="SAM" id="MobiDB-lite"/>
    </source>
</evidence>
<feature type="region of interest" description="Disordered" evidence="1">
    <location>
        <begin position="302"/>
        <end position="333"/>
    </location>
</feature>
<feature type="region of interest" description="Disordered" evidence="1">
    <location>
        <begin position="1"/>
        <end position="22"/>
    </location>
</feature>
<name>A0A0L7LQQ0_OPEBR</name>
<reference evidence="2 3" key="1">
    <citation type="journal article" date="2015" name="Genome Biol. Evol.">
        <title>The genome of winter moth (Operophtera brumata) provides a genomic perspective on sexual dimorphism and phenology.</title>
        <authorList>
            <person name="Derks M.F."/>
            <person name="Smit S."/>
            <person name="Salis L."/>
            <person name="Schijlen E."/>
            <person name="Bossers A."/>
            <person name="Mateman C."/>
            <person name="Pijl A.S."/>
            <person name="de Ridder D."/>
            <person name="Groenen M.A."/>
            <person name="Visser M.E."/>
            <person name="Megens H.J."/>
        </authorList>
    </citation>
    <scope>NUCLEOTIDE SEQUENCE [LARGE SCALE GENOMIC DNA]</scope>
    <source>
        <strain evidence="2">WM2013NL</strain>
        <tissue evidence="2">Head and thorax</tissue>
    </source>
</reference>
<feature type="compositionally biased region" description="Acidic residues" evidence="1">
    <location>
        <begin position="315"/>
        <end position="331"/>
    </location>
</feature>
<accession>A0A0L7LQQ0</accession>
<evidence type="ECO:0000313" key="3">
    <source>
        <dbReference type="Proteomes" id="UP000037510"/>
    </source>
</evidence>
<dbReference type="STRING" id="104452.A0A0L7LQQ0"/>
<evidence type="ECO:0000313" key="2">
    <source>
        <dbReference type="EMBL" id="KOB77777.1"/>
    </source>
</evidence>
<dbReference type="Proteomes" id="UP000037510">
    <property type="component" value="Unassembled WGS sequence"/>
</dbReference>
<gene>
    <name evidence="2" type="ORF">OBRU01_03472</name>
</gene>
<keyword evidence="3" id="KW-1185">Reference proteome</keyword>
<feature type="compositionally biased region" description="Polar residues" evidence="1">
    <location>
        <begin position="13"/>
        <end position="22"/>
    </location>
</feature>
<sequence>MDLAPKLLEDASPTHSGTASVLKSASDTAISTVVGAWELSLAAASASKDKRIKDVKNTSLKQQNSKKRTTKNDSGMSVSEAKMEACYLRQHDWIACDIIARVTPSAGLGYEVVELGASTATSNSDESAQAGIPAHALVALGLLLKLPGYAAALLDEGAKAVHLLRLLLGVAHTEDGRSIAVSGGGTGGAPAWSLGTLPFRVVCVLLERSARRSPAGVALRASLLHCGAARLLLACLSNSQASNGSTGKSEEKSQLYWAKGTGFGTGSTQQSWNVEQALHRQRTEEEHVTVLLQVLSSYMNPGEVWPPEETGPEALDTDEPAPEEDADEDPSADLPQDLFYFAVLDMSRHIPLYVCVLRVARALHALRSPRLAAALRPLPRLLAMMTTTTNSYAAKLRKQ</sequence>